<dbReference type="RefSeq" id="XP_007778761.1">
    <property type="nucleotide sequence ID" value="XM_007780571.1"/>
</dbReference>
<feature type="compositionally biased region" description="Polar residues" evidence="2">
    <location>
        <begin position="1028"/>
        <end position="1038"/>
    </location>
</feature>
<dbReference type="Proteomes" id="UP000016924">
    <property type="component" value="Unassembled WGS sequence"/>
</dbReference>
<keyword evidence="3" id="KW-0812">Transmembrane</keyword>
<name>R7YNQ3_CONA1</name>
<feature type="compositionally biased region" description="Low complexity" evidence="2">
    <location>
        <begin position="1113"/>
        <end position="1149"/>
    </location>
</feature>
<feature type="compositionally biased region" description="Polar residues" evidence="2">
    <location>
        <begin position="1150"/>
        <end position="1159"/>
    </location>
</feature>
<feature type="region of interest" description="Disordered" evidence="2">
    <location>
        <begin position="672"/>
        <end position="693"/>
    </location>
</feature>
<feature type="compositionally biased region" description="Low complexity" evidence="2">
    <location>
        <begin position="1193"/>
        <end position="1208"/>
    </location>
</feature>
<dbReference type="HOGENOM" id="CLU_263920_0_0_1"/>
<dbReference type="AlphaFoldDB" id="R7YNQ3"/>
<accession>R7YNQ3</accession>
<reference evidence="5" key="1">
    <citation type="submission" date="2012-06" db="EMBL/GenBank/DDBJ databases">
        <title>The genome sequence of Coniosporium apollinis CBS 100218.</title>
        <authorList>
            <consortium name="The Broad Institute Genome Sequencing Platform"/>
            <person name="Cuomo C."/>
            <person name="Gorbushina A."/>
            <person name="Noack S."/>
            <person name="Walker B."/>
            <person name="Young S.K."/>
            <person name="Zeng Q."/>
            <person name="Gargeya S."/>
            <person name="Fitzgerald M."/>
            <person name="Haas B."/>
            <person name="Abouelleil A."/>
            <person name="Alvarado L."/>
            <person name="Arachchi H.M."/>
            <person name="Berlin A.M."/>
            <person name="Chapman S.B."/>
            <person name="Goldberg J."/>
            <person name="Griggs A."/>
            <person name="Gujja S."/>
            <person name="Hansen M."/>
            <person name="Howarth C."/>
            <person name="Imamovic A."/>
            <person name="Larimer J."/>
            <person name="McCowan C."/>
            <person name="Montmayeur A."/>
            <person name="Murphy C."/>
            <person name="Neiman D."/>
            <person name="Pearson M."/>
            <person name="Priest M."/>
            <person name="Roberts A."/>
            <person name="Saif S."/>
            <person name="Shea T."/>
            <person name="Sisk P."/>
            <person name="Sykes S."/>
            <person name="Wortman J."/>
            <person name="Nusbaum C."/>
            <person name="Birren B."/>
        </authorList>
    </citation>
    <scope>NUCLEOTIDE SEQUENCE [LARGE SCALE GENOMIC DNA]</scope>
    <source>
        <strain evidence="5">CBS 100218</strain>
    </source>
</reference>
<feature type="compositionally biased region" description="Basic and acidic residues" evidence="2">
    <location>
        <begin position="923"/>
        <end position="936"/>
    </location>
</feature>
<dbReference type="OMA" id="RLAPHIT"/>
<feature type="transmembrane region" description="Helical" evidence="3">
    <location>
        <begin position="105"/>
        <end position="126"/>
    </location>
</feature>
<dbReference type="STRING" id="1168221.R7YNQ3"/>
<gene>
    <name evidence="4" type="ORF">W97_02672</name>
</gene>
<protein>
    <submittedName>
        <fullName evidence="4">Uncharacterized protein</fullName>
    </submittedName>
</protein>
<sequence>MFLKEIIACVMGSTFLVQFFPDIFSPTRAVQGATDQALHAPILLAEQRIASNSSAQQIVFHPSQFETSGMAKWTVYTDENDRIYGFSQEYPSSFLRDLNRAFGDLFTVFIQHYRVFLVLLLVLIALNACRRTFLAWPFLRLKTLIWGNTPAPEPTPAVPDVLMRQLSALPNQFKSLSKTNQNDVNHLQDFNKYISERLDSVQEDKINETQAVEIFRGLSSDTITRVTHAEGQLKDLLSEGTTTSSKVQELEFQIKDTKRSLSKRVGLVETELKSSTQDTVWGEIRKLTHRAGDFDLAKRAQNVLLGFMFRVVAAEFRGKKETDTRVNSLAKNQKKLNEGLEKLQSSLNSLQGNGDDMSQELKDELESIRGLLAALGPRVKGTEDQLELIGAGSTSAEIWKLLPTLHSAFNDLWKAVKALDYKLDGVAGLKAQQQEHEAALVDHQKRLEALERNAAPPAAGITKAEVERMIKASEDRSRNEAEKIQQQMHEELEVEKAKHESFRERVEDYMLQAGTHFATLQEDVADATFEKSERGQRITILEEKVKEQDKAIEAQAKALRERICPCSICSQGPAGRAHTVSAAGVAVEAPVSQPSAASSAPPAPAPAILPEAPRAESVAMPAADAHMQDAPAAPFVPLPPSSAALPEVAVVEPAPQAPAVEDLRDVQEDSYVGDGPVGSSSVRAPMAAQARPRGIKRPVRYSQRGRHAPRTDTTEAVATPAPRFQAPEGYAPAVFSAPVETPAFVAPSGIPSFPPATGLPLPPAAVEAAASATIAGFTAPGGTLTRGTFPPPTTPLAPLGFSALPQFPAPPAPSTPAEASPVAATSPPNSASLLSAEQIQALQGRNNTHLAPQPAFIQPTLNPASNFRVVPLNAGASYLESQPWSPSPTMPQANQFQTAEPPSIASPQLDEDRDAEGEPDYEMPDRADDDRPEQADQARAPKSPDWAAAAQQTIVDEPDEFDVPETPTQPSTSAPLNQPSVLPSRATVIDLTQEDIDEHFRGATPTAQDGPSDTIMGDSEPVSLDPQPATQADQQTGQVGLYADDDMMGTDQPDQRAGQFDSPMTDDTPAEQGPWSSAQMNVQPPQPTSQTNPMYGNLPGLGMGRWTPPHMRQQNVQPSPVGGVQGQGFSPQTPMQSMQQTTQSNSFQNAGPSTQTTAQPRYLQSDPFAAYFETVGSRQTPVQMQQQNAQYAGPSTQPTGQPQQQPSQRNIFAGLPGFGSSTQTPSQPQQAAQPGPSEQAPRMYTRIVNGMVFTTSRPPAPVDFEEDIELE</sequence>
<feature type="compositionally biased region" description="Polar residues" evidence="2">
    <location>
        <begin position="1176"/>
        <end position="1190"/>
    </location>
</feature>
<dbReference type="GeneID" id="19899983"/>
<feature type="compositionally biased region" description="Polar residues" evidence="2">
    <location>
        <begin position="890"/>
        <end position="900"/>
    </location>
</feature>
<keyword evidence="1" id="KW-0175">Coiled coil</keyword>
<keyword evidence="3" id="KW-1133">Transmembrane helix</keyword>
<feature type="region of interest" description="Disordered" evidence="2">
    <location>
        <begin position="800"/>
        <end position="832"/>
    </location>
</feature>
<keyword evidence="3" id="KW-0472">Membrane</keyword>
<dbReference type="EMBL" id="JH767563">
    <property type="protein sequence ID" value="EON63444.1"/>
    <property type="molecule type" value="Genomic_DNA"/>
</dbReference>
<feature type="compositionally biased region" description="Polar residues" evidence="2">
    <location>
        <begin position="1074"/>
        <end position="1094"/>
    </location>
</feature>
<feature type="coiled-coil region" evidence="1">
    <location>
        <begin position="326"/>
        <end position="360"/>
    </location>
</feature>
<organism evidence="4 5">
    <name type="scientific">Coniosporium apollinis (strain CBS 100218)</name>
    <name type="common">Rock-inhabiting black yeast</name>
    <dbReference type="NCBI Taxonomy" id="1168221"/>
    <lineage>
        <taxon>Eukaryota</taxon>
        <taxon>Fungi</taxon>
        <taxon>Dikarya</taxon>
        <taxon>Ascomycota</taxon>
        <taxon>Pezizomycotina</taxon>
        <taxon>Dothideomycetes</taxon>
        <taxon>Dothideomycetes incertae sedis</taxon>
        <taxon>Coniosporium</taxon>
    </lineage>
</organism>
<proteinExistence type="predicted"/>
<evidence type="ECO:0000256" key="1">
    <source>
        <dbReference type="SAM" id="Coils"/>
    </source>
</evidence>
<evidence type="ECO:0000256" key="3">
    <source>
        <dbReference type="SAM" id="Phobius"/>
    </source>
</evidence>
<evidence type="ECO:0000256" key="2">
    <source>
        <dbReference type="SAM" id="MobiDB-lite"/>
    </source>
</evidence>
<feature type="compositionally biased region" description="Acidic residues" evidence="2">
    <location>
        <begin position="909"/>
        <end position="922"/>
    </location>
</feature>
<keyword evidence="5" id="KW-1185">Reference proteome</keyword>
<evidence type="ECO:0000313" key="4">
    <source>
        <dbReference type="EMBL" id="EON63444.1"/>
    </source>
</evidence>
<feature type="compositionally biased region" description="Low complexity" evidence="2">
    <location>
        <begin position="1219"/>
        <end position="1237"/>
    </location>
</feature>
<feature type="coiled-coil region" evidence="1">
    <location>
        <begin position="426"/>
        <end position="453"/>
    </location>
</feature>
<feature type="region of interest" description="Disordered" evidence="2">
    <location>
        <begin position="881"/>
        <end position="1245"/>
    </location>
</feature>
<feature type="compositionally biased region" description="Polar residues" evidence="2">
    <location>
        <begin position="966"/>
        <end position="981"/>
    </location>
</feature>
<dbReference type="OrthoDB" id="10573798at2759"/>
<evidence type="ECO:0000313" key="5">
    <source>
        <dbReference type="Proteomes" id="UP000016924"/>
    </source>
</evidence>
<feature type="compositionally biased region" description="Low complexity" evidence="2">
    <location>
        <begin position="815"/>
        <end position="828"/>
    </location>
</feature>